<organism evidence="1 2">
    <name type="scientific">Danio rerio</name>
    <name type="common">Zebrafish</name>
    <name type="synonym">Brachydanio rerio</name>
    <dbReference type="NCBI Taxonomy" id="7955"/>
    <lineage>
        <taxon>Eukaryota</taxon>
        <taxon>Metazoa</taxon>
        <taxon>Chordata</taxon>
        <taxon>Craniata</taxon>
        <taxon>Vertebrata</taxon>
        <taxon>Euteleostomi</taxon>
        <taxon>Actinopterygii</taxon>
        <taxon>Neopterygii</taxon>
        <taxon>Teleostei</taxon>
        <taxon>Ostariophysi</taxon>
        <taxon>Cypriniformes</taxon>
        <taxon>Danionidae</taxon>
        <taxon>Danioninae</taxon>
        <taxon>Danio</taxon>
    </lineage>
</organism>
<reference evidence="2" key="1">
    <citation type="submission" date="2025-08" db="UniProtKB">
        <authorList>
            <consortium name="RefSeq"/>
        </authorList>
    </citation>
    <scope>IDENTIFICATION</scope>
    <source>
        <strain evidence="2">Tuebingen</strain>
        <tissue evidence="2">Fibroblasts and whole tissue</tissue>
    </source>
</reference>
<proteinExistence type="predicted"/>
<gene>
    <name evidence="2" type="primary">LOC141375653</name>
</gene>
<evidence type="ECO:0000313" key="1">
    <source>
        <dbReference type="Proteomes" id="UP000000437"/>
    </source>
</evidence>
<dbReference type="RefSeq" id="XP_073766584.1">
    <property type="nucleotide sequence ID" value="XM_073910483.1"/>
</dbReference>
<protein>
    <submittedName>
        <fullName evidence="2">Uncharacterized protein</fullName>
    </submittedName>
</protein>
<keyword evidence="1" id="KW-1185">Reference proteome</keyword>
<evidence type="ECO:0000313" key="2">
    <source>
        <dbReference type="RefSeq" id="XP_073766584.1"/>
    </source>
</evidence>
<sequence>MPPKKKTQLAADVDVDVDVDEEDQRDTSGDPVHPEDIPKPTGDSAITALAGMFQSFLQYQKERDERQEKESARREQQYKVLTHQITQMQMDLDRARHGALSSERSVARVLDYMPQLPKLQDTDDIEHFLTTFERLAEVYKWPKEDWAIHLVPLLTGKARSAFVAMSPAHTTDYEKVKEVILKKYEINAETYRLRFRALNTPSDESPMELYVRLKDLFSKWVNFKVSSKTNLMETMVLEQYMRVLYPEVRTWVKERDPVTAEEAAKLVESYVAARKGFSGAFRYAGSLQAARGKSEGSGGSSYSHSQTQIIQTTNQKPIPPKLDTHQTPSSTDVVCYNCGKPSHTSPQCPLKKPKSARLCYLPRPTPTTDCSFSREPTITVLLNGKPLTALVDTGCARTLVQSQYIARDLWSENTVTVCCVHGDKADLPTAEVYIEVNKQSYLINVGIAANLPYPVLLGTDMPVLADLVQETAWCGVVTRAQSQKLIQSSKDSVQSTLKEMPFFTEECVDNAVVSKEDRLERRRNWVADLINSSEQQQFDLAEPEMNENDLTIPNELAKLQRDDQTLSDCFQKADNDSVLSSLCGETFLIKNSLLYRQTKEEGTQLLVPRAYRREVLKLGHSIPWAGHLGFMKTLMRISKRFYWPGMYSEVKDYCKSCPECQMSTGRAPPIAPLVPVPAVETPFERIGVDIVGPVERSQKGNRFILVICDYATRYPEAYPLREITAKQIASALLHFFSHVGIPKEVLTDQGPNFMSRTLQQVYQLLGIKRVRTTPYHPQTDGLVERFNQTLKSMLKKFVSESGKDWDKWLPYLLFAYREVPQASTGFSPFELLFAHQVRGPLDVLRDSWEAQDKPTKQNILSYVLKMREQLQQSSALAHQNLKDSQVKQKAWYDQKARSRSFQPGDQVLLLLPTSENKLLAKWQGPFQVRRKLGPVTYEIEMPSRQHPLQTFHVNMLKQWHDRSSQPESPQDAVKELLVRAVQEEDEIEEQYLPVQQSNGQLDLQHLTVDQQQQLLECIPDHLFLETPGRTNIIEHHIHLKEAKPIRQPVYRVPERLLKVMKQELELMLELEVIEPSSSEWSNPIVLVPKKDGSLRFCLDFRKLNSVSKFDPYPMPRVDDLVERLSKAKFLTTLDLCKGYWQIALSADSKEMTAFKTPFGHYHFRVLPFGLHGAPATFQRMIDQILRGTETFAAAYLDDIIIFSRSWQDHIQHLQEVLSRIKSAGLTIRPDKCAIAKEETCYLGHVLGHGVIRPQVGKIEAIKNAERPTTKKQVRAFLGLVGWYRRFIPNFSTRAVALTELTKKDKPNMLNWTTDCENAFIDLKEALCTKAILQSPDFDKPFTVQTDASERGLGAVLLQGEQGKLHPIAYISRKLLPRETRYSTVEKECLAVKWALDSFRYYLIGREFTLETDHRALTWLNQMKDTNARITRWFLAVQPFQFKVNYRTGLENCAADFLSRTPQRVSREGGGNVTV</sequence>
<dbReference type="Proteomes" id="UP000000437">
    <property type="component" value="Chromosome 8"/>
</dbReference>
<name>A0AC58GA20_DANRE</name>
<accession>A0AC58GA20</accession>